<keyword evidence="2" id="KW-0012">Acyltransferase</keyword>
<evidence type="ECO:0000313" key="2">
    <source>
        <dbReference type="EMBL" id="WEL39598.1"/>
    </source>
</evidence>
<evidence type="ECO:0000256" key="1">
    <source>
        <dbReference type="SAM" id="Phobius"/>
    </source>
</evidence>
<organism evidence="2 3">
    <name type="scientific">Encephalitozoon hellem</name>
    <name type="common">Microsporidian parasite</name>
    <dbReference type="NCBI Taxonomy" id="27973"/>
    <lineage>
        <taxon>Eukaryota</taxon>
        <taxon>Fungi</taxon>
        <taxon>Fungi incertae sedis</taxon>
        <taxon>Microsporidia</taxon>
        <taxon>Unikaryonidae</taxon>
        <taxon>Encephalitozoon</taxon>
    </lineage>
</organism>
<keyword evidence="2" id="KW-0808">Transferase</keyword>
<sequence length="107" mass="12437">MKETIWRKVAFLCDIIDIASIRNRGRDDEDLWFRATFPEERNPSLILSILLLIVRYFILLPIKITLLILCITAFLMVAAFLVCFAFFIIIQSFVFLLGYKALKECSA</sequence>
<protein>
    <submittedName>
        <fullName evidence="2">Acyltransferase</fullName>
    </submittedName>
</protein>
<evidence type="ECO:0000313" key="3">
    <source>
        <dbReference type="Proteomes" id="UP001217963"/>
    </source>
</evidence>
<dbReference type="GO" id="GO:0016746">
    <property type="term" value="F:acyltransferase activity"/>
    <property type="evidence" value="ECO:0007669"/>
    <property type="project" value="UniProtKB-KW"/>
</dbReference>
<gene>
    <name evidence="2" type="ORF">PFJ87_10g00450</name>
</gene>
<proteinExistence type="predicted"/>
<keyword evidence="1" id="KW-0472">Membrane</keyword>
<accession>A0ABY8CL28</accession>
<keyword evidence="1" id="KW-1133">Transmembrane helix</keyword>
<dbReference type="EMBL" id="CP119071">
    <property type="protein sequence ID" value="WEL39598.1"/>
    <property type="molecule type" value="Genomic_DNA"/>
</dbReference>
<reference evidence="2 3" key="1">
    <citation type="submission" date="2023-02" db="EMBL/GenBank/DDBJ databases">
        <title>Encephalitozoon hellem ATCC 50451 complete genome.</title>
        <authorList>
            <person name="Mascarenhas dos Santos A.C."/>
            <person name="Julian A.T."/>
            <person name="Pombert J.-F."/>
        </authorList>
    </citation>
    <scope>NUCLEOTIDE SEQUENCE [LARGE SCALE GENOMIC DNA]</scope>
    <source>
        <strain evidence="2 3">ATCC 50451</strain>
    </source>
</reference>
<feature type="transmembrane region" description="Helical" evidence="1">
    <location>
        <begin position="66"/>
        <end position="99"/>
    </location>
</feature>
<name>A0ABY8CL28_ENCHE</name>
<keyword evidence="1" id="KW-0812">Transmembrane</keyword>
<keyword evidence="3" id="KW-1185">Reference proteome</keyword>
<dbReference type="Proteomes" id="UP001217963">
    <property type="component" value="Chromosome X"/>
</dbReference>